<dbReference type="InterPro" id="IPR027417">
    <property type="entry name" value="P-loop_NTPase"/>
</dbReference>
<feature type="transmembrane region" description="Helical" evidence="5">
    <location>
        <begin position="51"/>
        <end position="73"/>
    </location>
</feature>
<organism evidence="7 8">
    <name type="scientific">Neisseria gonorrhoeae 3502</name>
    <dbReference type="NCBI Taxonomy" id="1193404"/>
    <lineage>
        <taxon>Bacteria</taxon>
        <taxon>Pseudomonadati</taxon>
        <taxon>Pseudomonadota</taxon>
        <taxon>Betaproteobacteria</taxon>
        <taxon>Neisseriales</taxon>
        <taxon>Neisseriaceae</taxon>
        <taxon>Neisseria</taxon>
    </lineage>
</organism>
<name>A0AA44U8G4_NEIGO</name>
<dbReference type="InterPro" id="IPR058031">
    <property type="entry name" value="AAA_lid_NorR"/>
</dbReference>
<dbReference type="Gene3D" id="1.10.8.60">
    <property type="match status" value="1"/>
</dbReference>
<keyword evidence="5" id="KW-0472">Membrane</keyword>
<dbReference type="GO" id="GO:0043565">
    <property type="term" value="F:sequence-specific DNA binding"/>
    <property type="evidence" value="ECO:0007669"/>
    <property type="project" value="InterPro"/>
</dbReference>
<dbReference type="Gene3D" id="1.10.10.60">
    <property type="entry name" value="Homeodomain-like"/>
    <property type="match status" value="1"/>
</dbReference>
<dbReference type="PANTHER" id="PTHR32071:SF100">
    <property type="entry name" value="RESPONSE REGULATOR PROTEIN PILR"/>
    <property type="match status" value="1"/>
</dbReference>
<keyword evidence="1" id="KW-0547">Nucleotide-binding</keyword>
<evidence type="ECO:0000313" key="8">
    <source>
        <dbReference type="Proteomes" id="UP000223296"/>
    </source>
</evidence>
<dbReference type="InterPro" id="IPR002197">
    <property type="entry name" value="HTH_Fis"/>
</dbReference>
<comment type="caution">
    <text evidence="7">The sequence shown here is derived from an EMBL/GenBank/DDBJ whole genome shotgun (WGS) entry which is preliminary data.</text>
</comment>
<dbReference type="InterPro" id="IPR025943">
    <property type="entry name" value="Sigma_54_int_dom_ATP-bd_2"/>
</dbReference>
<dbReference type="EMBL" id="AVBE01000002">
    <property type="protein sequence ID" value="PHJ35257.1"/>
    <property type="molecule type" value="Genomic_DNA"/>
</dbReference>
<keyword evidence="5" id="KW-1133">Transmembrane helix</keyword>
<dbReference type="PRINTS" id="PR01590">
    <property type="entry name" value="HTHFIS"/>
</dbReference>
<dbReference type="GO" id="GO:0005524">
    <property type="term" value="F:ATP binding"/>
    <property type="evidence" value="ECO:0007669"/>
    <property type="project" value="UniProtKB-KW"/>
</dbReference>
<evidence type="ECO:0000259" key="6">
    <source>
        <dbReference type="PROSITE" id="PS50045"/>
    </source>
</evidence>
<evidence type="ECO:0000256" key="2">
    <source>
        <dbReference type="ARBA" id="ARBA00022840"/>
    </source>
</evidence>
<dbReference type="Proteomes" id="UP000223296">
    <property type="component" value="Unassembled WGS sequence"/>
</dbReference>
<dbReference type="GO" id="GO:0006355">
    <property type="term" value="P:regulation of DNA-templated transcription"/>
    <property type="evidence" value="ECO:0007669"/>
    <property type="project" value="InterPro"/>
</dbReference>
<keyword evidence="2" id="KW-0067">ATP-binding</keyword>
<dbReference type="InterPro" id="IPR009057">
    <property type="entry name" value="Homeodomain-like_sf"/>
</dbReference>
<evidence type="ECO:0000256" key="3">
    <source>
        <dbReference type="ARBA" id="ARBA00023015"/>
    </source>
</evidence>
<keyword evidence="3" id="KW-0805">Transcription regulation</keyword>
<dbReference type="CDD" id="cd00009">
    <property type="entry name" value="AAA"/>
    <property type="match status" value="1"/>
</dbReference>
<dbReference type="PROSITE" id="PS00676">
    <property type="entry name" value="SIGMA54_INTERACT_2"/>
    <property type="match status" value="1"/>
</dbReference>
<dbReference type="AlphaFoldDB" id="A0AA44U8G4"/>
<dbReference type="Pfam" id="PF25323">
    <property type="entry name" value="6TM_PilS"/>
    <property type="match status" value="1"/>
</dbReference>
<keyword evidence="5" id="KW-0812">Transmembrane</keyword>
<dbReference type="Pfam" id="PF00158">
    <property type="entry name" value="Sigma54_activat"/>
    <property type="match status" value="1"/>
</dbReference>
<gene>
    <name evidence="7" type="ORF">N776_08095</name>
</gene>
<evidence type="ECO:0000256" key="1">
    <source>
        <dbReference type="ARBA" id="ARBA00022741"/>
    </source>
</evidence>
<feature type="transmembrane region" description="Helical" evidence="5">
    <location>
        <begin position="132"/>
        <end position="148"/>
    </location>
</feature>
<dbReference type="PROSITE" id="PS50045">
    <property type="entry name" value="SIGMA54_INTERACT_4"/>
    <property type="match status" value="1"/>
</dbReference>
<dbReference type="Pfam" id="PF02954">
    <property type="entry name" value="HTH_8"/>
    <property type="match status" value="1"/>
</dbReference>
<feature type="domain" description="Sigma-54 factor interaction" evidence="6">
    <location>
        <begin position="205"/>
        <end position="472"/>
    </location>
</feature>
<dbReference type="SUPFAM" id="SSF46689">
    <property type="entry name" value="Homeodomain-like"/>
    <property type="match status" value="1"/>
</dbReference>
<evidence type="ECO:0000313" key="7">
    <source>
        <dbReference type="EMBL" id="PHJ35257.1"/>
    </source>
</evidence>
<dbReference type="Pfam" id="PF25601">
    <property type="entry name" value="AAA_lid_14"/>
    <property type="match status" value="1"/>
</dbReference>
<evidence type="ECO:0000256" key="4">
    <source>
        <dbReference type="ARBA" id="ARBA00023163"/>
    </source>
</evidence>
<feature type="transmembrane region" description="Helical" evidence="5">
    <location>
        <begin position="21"/>
        <end position="39"/>
    </location>
</feature>
<accession>A0AA44U8G4</accession>
<reference evidence="7 8" key="1">
    <citation type="submission" date="2013-08" db="EMBL/GenBank/DDBJ databases">
        <authorList>
            <person name="Trees D."/>
        </authorList>
    </citation>
    <scope>NUCLEOTIDE SEQUENCE [LARGE SCALE GENOMIC DNA]</scope>
    <source>
        <strain evidence="7 8">3502</strain>
    </source>
</reference>
<protein>
    <submittedName>
        <fullName evidence="7">ATPase AAA</fullName>
    </submittedName>
</protein>
<dbReference type="Gene3D" id="3.40.50.300">
    <property type="entry name" value="P-loop containing nucleotide triphosphate hydrolases"/>
    <property type="match status" value="1"/>
</dbReference>
<proteinExistence type="predicted"/>
<keyword evidence="4" id="KW-0804">Transcription</keyword>
<feature type="transmembrane region" description="Helical" evidence="5">
    <location>
        <begin position="168"/>
        <end position="188"/>
    </location>
</feature>
<dbReference type="SUPFAM" id="SSF52540">
    <property type="entry name" value="P-loop containing nucleoside triphosphate hydrolases"/>
    <property type="match status" value="1"/>
</dbReference>
<dbReference type="PANTHER" id="PTHR32071">
    <property type="entry name" value="TRANSCRIPTIONAL REGULATORY PROTEIN"/>
    <property type="match status" value="1"/>
</dbReference>
<dbReference type="InterPro" id="IPR002078">
    <property type="entry name" value="Sigma_54_int"/>
</dbReference>
<evidence type="ECO:0000256" key="5">
    <source>
        <dbReference type="SAM" id="Phobius"/>
    </source>
</evidence>
<sequence length="574" mass="65062">MVISNPRELEKLKDRIPNLINIIRVAIVFPLMIMHILGLETGSRANLHASWTAWAFYLWLAIACWLIFFSTLNPQWQWQWQALRIPSFSAVADITMIGVLTYLFGGIDSGFGILILPFVGSSCLLSYGRYPLLYASYASILLIFNALADSNINMYPLILDAKTVTNTFVVVAGSYFVAMIASLSVRYIDRAGKLAHENHVAYRRIRGLNQIVLNRVQEAVVVINVEHQTILFNKKAKDLLPMLEIGQHTSLFDPVAILWDKTSSRTFEHYIDTPELTARIRAVPMNKKQNKLLILYIRPQSEIQAEALSVKLAALGQLTANLAHEIRNPMSAIRHADGGTLFLDEVADLPLSMQVKLLRAIQEKAVRRIGDATEQPVDVRIVCATHKNLEALVESGAFRQDLYYRLNVVSLNMPSLREMRENLKLPTPYLLYKHSHNNRPYTLSPAAQQMLLNYSYPGNFRELENILERAVALCVGYTVQIDDLQIQDVHHKPVRTETAVPVADTLPSETAAAPSRLLPFDPDTMQIQDYLDKIERDIIGQVLKQTEGNRTQAAKRLGISFRSMRYRMERLNID</sequence>